<dbReference type="AlphaFoldDB" id="A0AAE1CTM1"/>
<evidence type="ECO:0000313" key="2">
    <source>
        <dbReference type="EMBL" id="KAK3733869.1"/>
    </source>
</evidence>
<keyword evidence="3" id="KW-1185">Reference proteome</keyword>
<protein>
    <submittedName>
        <fullName evidence="2">Uncharacterized protein</fullName>
    </submittedName>
</protein>
<comment type="caution">
    <text evidence="2">The sequence shown here is derived from an EMBL/GenBank/DDBJ whole genome shotgun (WGS) entry which is preliminary data.</text>
</comment>
<evidence type="ECO:0000256" key="1">
    <source>
        <dbReference type="SAM" id="MobiDB-lite"/>
    </source>
</evidence>
<sequence length="112" mass="12853">MSTELKQWESLPLSHSSRRRRKLLQPMNLPPPAFFSRREPINERLSSRPSLLSQSIVSFQCGAGRQPATSLYGFDSRASSKLMEDVAEYPTWLDDVQCPRLTTLCLLMLLKR</sequence>
<feature type="region of interest" description="Disordered" evidence="1">
    <location>
        <begin position="1"/>
        <end position="23"/>
    </location>
</feature>
<accession>A0AAE1CTM1</accession>
<dbReference type="Proteomes" id="UP001283361">
    <property type="component" value="Unassembled WGS sequence"/>
</dbReference>
<reference evidence="2" key="1">
    <citation type="journal article" date="2023" name="G3 (Bethesda)">
        <title>A reference genome for the long-term kleptoplast-retaining sea slug Elysia crispata morphotype clarki.</title>
        <authorList>
            <person name="Eastman K.E."/>
            <person name="Pendleton A.L."/>
            <person name="Shaikh M.A."/>
            <person name="Suttiyut T."/>
            <person name="Ogas R."/>
            <person name="Tomko P."/>
            <person name="Gavelis G."/>
            <person name="Widhalm J.R."/>
            <person name="Wisecaver J.H."/>
        </authorList>
    </citation>
    <scope>NUCLEOTIDE SEQUENCE</scope>
    <source>
        <strain evidence="2">ECLA1</strain>
    </source>
</reference>
<organism evidence="2 3">
    <name type="scientific">Elysia crispata</name>
    <name type="common">lettuce slug</name>
    <dbReference type="NCBI Taxonomy" id="231223"/>
    <lineage>
        <taxon>Eukaryota</taxon>
        <taxon>Metazoa</taxon>
        <taxon>Spiralia</taxon>
        <taxon>Lophotrochozoa</taxon>
        <taxon>Mollusca</taxon>
        <taxon>Gastropoda</taxon>
        <taxon>Heterobranchia</taxon>
        <taxon>Euthyneura</taxon>
        <taxon>Panpulmonata</taxon>
        <taxon>Sacoglossa</taxon>
        <taxon>Placobranchoidea</taxon>
        <taxon>Plakobranchidae</taxon>
        <taxon>Elysia</taxon>
    </lineage>
</organism>
<evidence type="ECO:0000313" key="3">
    <source>
        <dbReference type="Proteomes" id="UP001283361"/>
    </source>
</evidence>
<proteinExistence type="predicted"/>
<gene>
    <name evidence="2" type="ORF">RRG08_031809</name>
</gene>
<name>A0AAE1CTM1_9GAST</name>
<dbReference type="EMBL" id="JAWDGP010006875">
    <property type="protein sequence ID" value="KAK3733869.1"/>
    <property type="molecule type" value="Genomic_DNA"/>
</dbReference>